<dbReference type="OrthoDB" id="422106at2759"/>
<protein>
    <recommendedName>
        <fullName evidence="4">Chromatin target of PRMT1 protein C-terminal domain-containing protein</fullName>
    </recommendedName>
</protein>
<dbReference type="GO" id="GO:0005634">
    <property type="term" value="C:nucleus"/>
    <property type="evidence" value="ECO:0007669"/>
    <property type="project" value="TreeGrafter"/>
</dbReference>
<dbReference type="Pfam" id="PF10309">
    <property type="entry name" value="NCBP3"/>
    <property type="match status" value="1"/>
</dbReference>
<dbReference type="EMBL" id="WIUZ02000019">
    <property type="protein sequence ID" value="KAF9779553.1"/>
    <property type="molecule type" value="Genomic_DNA"/>
</dbReference>
<evidence type="ECO:0000256" key="1">
    <source>
        <dbReference type="SAM" id="MobiDB-lite"/>
    </source>
</evidence>
<evidence type="ECO:0008006" key="4">
    <source>
        <dbReference type="Google" id="ProtNLM"/>
    </source>
</evidence>
<dbReference type="InterPro" id="IPR019416">
    <property type="entry name" value="NCBP3"/>
</dbReference>
<organism evidence="2 3">
    <name type="scientific">Thelephora terrestris</name>
    <dbReference type="NCBI Taxonomy" id="56493"/>
    <lineage>
        <taxon>Eukaryota</taxon>
        <taxon>Fungi</taxon>
        <taxon>Dikarya</taxon>
        <taxon>Basidiomycota</taxon>
        <taxon>Agaricomycotina</taxon>
        <taxon>Agaricomycetes</taxon>
        <taxon>Thelephorales</taxon>
        <taxon>Thelephoraceae</taxon>
        <taxon>Thelephora</taxon>
    </lineage>
</organism>
<feature type="compositionally biased region" description="Basic and acidic residues" evidence="1">
    <location>
        <begin position="292"/>
        <end position="303"/>
    </location>
</feature>
<feature type="compositionally biased region" description="Basic and acidic residues" evidence="1">
    <location>
        <begin position="220"/>
        <end position="255"/>
    </location>
</feature>
<dbReference type="PANTHER" id="PTHR16291:SF0">
    <property type="entry name" value="NUCLEAR CAP-BINDING PROTEIN SUBUNIT 3"/>
    <property type="match status" value="1"/>
</dbReference>
<feature type="compositionally biased region" description="Acidic residues" evidence="1">
    <location>
        <begin position="68"/>
        <end position="88"/>
    </location>
</feature>
<feature type="region of interest" description="Disordered" evidence="1">
    <location>
        <begin position="59"/>
        <end position="88"/>
    </location>
</feature>
<name>A0A9P6H4V9_9AGAM</name>
<dbReference type="AlphaFoldDB" id="A0A9P6H4V9"/>
<dbReference type="GO" id="GO:0000340">
    <property type="term" value="F:RNA 7-methylguanosine cap binding"/>
    <property type="evidence" value="ECO:0007669"/>
    <property type="project" value="InterPro"/>
</dbReference>
<reference evidence="2" key="1">
    <citation type="journal article" date="2020" name="Nat. Commun.">
        <title>Large-scale genome sequencing of mycorrhizal fungi provides insights into the early evolution of symbiotic traits.</title>
        <authorList>
            <person name="Miyauchi S."/>
            <person name="Kiss E."/>
            <person name="Kuo A."/>
            <person name="Drula E."/>
            <person name="Kohler A."/>
            <person name="Sanchez-Garcia M."/>
            <person name="Morin E."/>
            <person name="Andreopoulos B."/>
            <person name="Barry K.W."/>
            <person name="Bonito G."/>
            <person name="Buee M."/>
            <person name="Carver A."/>
            <person name="Chen C."/>
            <person name="Cichocki N."/>
            <person name="Clum A."/>
            <person name="Culley D."/>
            <person name="Crous P.W."/>
            <person name="Fauchery L."/>
            <person name="Girlanda M."/>
            <person name="Hayes R.D."/>
            <person name="Keri Z."/>
            <person name="LaButti K."/>
            <person name="Lipzen A."/>
            <person name="Lombard V."/>
            <person name="Magnuson J."/>
            <person name="Maillard F."/>
            <person name="Murat C."/>
            <person name="Nolan M."/>
            <person name="Ohm R.A."/>
            <person name="Pangilinan J."/>
            <person name="Pereira M.F."/>
            <person name="Perotto S."/>
            <person name="Peter M."/>
            <person name="Pfister S."/>
            <person name="Riley R."/>
            <person name="Sitrit Y."/>
            <person name="Stielow J.B."/>
            <person name="Szollosi G."/>
            <person name="Zifcakova L."/>
            <person name="Stursova M."/>
            <person name="Spatafora J.W."/>
            <person name="Tedersoo L."/>
            <person name="Vaario L.M."/>
            <person name="Yamada A."/>
            <person name="Yan M."/>
            <person name="Wang P."/>
            <person name="Xu J."/>
            <person name="Bruns T."/>
            <person name="Baldrian P."/>
            <person name="Vilgalys R."/>
            <person name="Dunand C."/>
            <person name="Henrissat B."/>
            <person name="Grigoriev I.V."/>
            <person name="Hibbett D."/>
            <person name="Nagy L.G."/>
            <person name="Martin F.M."/>
        </authorList>
    </citation>
    <scope>NUCLEOTIDE SEQUENCE</scope>
    <source>
        <strain evidence="2">UH-Tt-Lm1</strain>
    </source>
</reference>
<proteinExistence type="predicted"/>
<dbReference type="GO" id="GO:0003729">
    <property type="term" value="F:mRNA binding"/>
    <property type="evidence" value="ECO:0007669"/>
    <property type="project" value="InterPro"/>
</dbReference>
<dbReference type="Proteomes" id="UP000736335">
    <property type="component" value="Unassembled WGS sequence"/>
</dbReference>
<sequence>MDIVAESIYESAPVSSEAFELPYDDSDDIVGSLPPEPSLASRIGKTKVYLYSESDAASMLGKRKHEPEGEEAEEETEGNGNVVDDDTDESLRPNAILLQGMPISNLPTSNIFAYVGHYDVKPIGLEWVDDTTCVLVFETRRAAVASFDRLLMSGEEQPDVFGLNAAQPVPPGVSPQKPKSGDDEAVVSESDLFGGIRMRPARKDDVKQRGAKSQSRFYQRHGEMAGKDGRGFFDDPPSKRKRRGADEEIRARLDQDLENFAAGEDAPLSKMRSDNMEELRGSPVVIELPGSEGRRRPPHERRGSGRRRGRRGEGGNARPRKSQQELDDELDAFLLEGKDR</sequence>
<reference evidence="2" key="2">
    <citation type="submission" date="2020-11" db="EMBL/GenBank/DDBJ databases">
        <authorList>
            <consortium name="DOE Joint Genome Institute"/>
            <person name="Kuo A."/>
            <person name="Miyauchi S."/>
            <person name="Kiss E."/>
            <person name="Drula E."/>
            <person name="Kohler A."/>
            <person name="Sanchez-Garcia M."/>
            <person name="Andreopoulos B."/>
            <person name="Barry K.W."/>
            <person name="Bonito G."/>
            <person name="Buee M."/>
            <person name="Carver A."/>
            <person name="Chen C."/>
            <person name="Cichocki N."/>
            <person name="Clum A."/>
            <person name="Culley D."/>
            <person name="Crous P.W."/>
            <person name="Fauchery L."/>
            <person name="Girlanda M."/>
            <person name="Hayes R."/>
            <person name="Keri Z."/>
            <person name="Labutti K."/>
            <person name="Lipzen A."/>
            <person name="Lombard V."/>
            <person name="Magnuson J."/>
            <person name="Maillard F."/>
            <person name="Morin E."/>
            <person name="Murat C."/>
            <person name="Nolan M."/>
            <person name="Ohm R."/>
            <person name="Pangilinan J."/>
            <person name="Pereira M."/>
            <person name="Perotto S."/>
            <person name="Peter M."/>
            <person name="Riley R."/>
            <person name="Sitrit Y."/>
            <person name="Stielow B."/>
            <person name="Szollosi G."/>
            <person name="Zifcakova L."/>
            <person name="Stursova M."/>
            <person name="Spatafora J.W."/>
            <person name="Tedersoo L."/>
            <person name="Vaario L.-M."/>
            <person name="Yamada A."/>
            <person name="Yan M."/>
            <person name="Wang P."/>
            <person name="Xu J."/>
            <person name="Bruns T."/>
            <person name="Baldrian P."/>
            <person name="Vilgalys R."/>
            <person name="Henrissat B."/>
            <person name="Grigoriev I.V."/>
            <person name="Hibbett D."/>
            <person name="Nagy L.G."/>
            <person name="Martin F.M."/>
        </authorList>
    </citation>
    <scope>NUCLEOTIDE SEQUENCE</scope>
    <source>
        <strain evidence="2">UH-Tt-Lm1</strain>
    </source>
</reference>
<dbReference type="PANTHER" id="PTHR16291">
    <property type="entry name" value="NUCLEAR CAP-BINDING PROTEIN SUBUNIT 3"/>
    <property type="match status" value="1"/>
</dbReference>
<gene>
    <name evidence="2" type="ORF">BJ322DRAFT_1088140</name>
</gene>
<feature type="region of interest" description="Disordered" evidence="1">
    <location>
        <begin position="166"/>
        <end position="340"/>
    </location>
</feature>
<feature type="compositionally biased region" description="Basic and acidic residues" evidence="1">
    <location>
        <begin position="271"/>
        <end position="280"/>
    </location>
</feature>
<accession>A0A9P6H4V9</accession>
<evidence type="ECO:0000313" key="2">
    <source>
        <dbReference type="EMBL" id="KAF9779553.1"/>
    </source>
</evidence>
<keyword evidence="3" id="KW-1185">Reference proteome</keyword>
<comment type="caution">
    <text evidence="2">The sequence shown here is derived from an EMBL/GenBank/DDBJ whole genome shotgun (WGS) entry which is preliminary data.</text>
</comment>
<evidence type="ECO:0000313" key="3">
    <source>
        <dbReference type="Proteomes" id="UP000736335"/>
    </source>
</evidence>